<dbReference type="Gene3D" id="3.20.20.100">
    <property type="entry name" value="NADP-dependent oxidoreductase domain"/>
    <property type="match status" value="1"/>
</dbReference>
<keyword evidence="2" id="KW-0521">NADP</keyword>
<dbReference type="PANTHER" id="PTHR43827:SF3">
    <property type="entry name" value="NADP-DEPENDENT OXIDOREDUCTASE DOMAIN-CONTAINING PROTEIN"/>
    <property type="match status" value="1"/>
</dbReference>
<dbReference type="InterPro" id="IPR018170">
    <property type="entry name" value="Aldo/ket_reductase_CS"/>
</dbReference>
<dbReference type="PIRSF" id="PIRSF000097">
    <property type="entry name" value="AKR"/>
    <property type="match status" value="1"/>
</dbReference>
<protein>
    <submittedName>
        <fullName evidence="5">Aldo/keto reductase</fullName>
    </submittedName>
</protein>
<dbReference type="EMBL" id="JBHSEC010000020">
    <property type="protein sequence ID" value="MFC4411590.1"/>
    <property type="molecule type" value="Genomic_DNA"/>
</dbReference>
<feature type="domain" description="NADP-dependent oxidoreductase" evidence="4">
    <location>
        <begin position="32"/>
        <end position="268"/>
    </location>
</feature>
<evidence type="ECO:0000256" key="2">
    <source>
        <dbReference type="ARBA" id="ARBA00022857"/>
    </source>
</evidence>
<comment type="caution">
    <text evidence="5">The sequence shown here is derived from an EMBL/GenBank/DDBJ whole genome shotgun (WGS) entry which is preliminary data.</text>
</comment>
<evidence type="ECO:0000313" key="6">
    <source>
        <dbReference type="Proteomes" id="UP001595817"/>
    </source>
</evidence>
<dbReference type="SUPFAM" id="SSF51430">
    <property type="entry name" value="NAD(P)-linked oxidoreductase"/>
    <property type="match status" value="1"/>
</dbReference>
<name>A0ABV8XBS7_9LACT</name>
<evidence type="ECO:0000313" key="5">
    <source>
        <dbReference type="EMBL" id="MFC4411590.1"/>
    </source>
</evidence>
<proteinExistence type="inferred from homology"/>
<dbReference type="InterPro" id="IPR036812">
    <property type="entry name" value="NAD(P)_OxRdtase_dom_sf"/>
</dbReference>
<reference evidence="6" key="1">
    <citation type="journal article" date="2019" name="Int. J. Syst. Evol. Microbiol.">
        <title>The Global Catalogue of Microorganisms (GCM) 10K type strain sequencing project: providing services to taxonomists for standard genome sequencing and annotation.</title>
        <authorList>
            <consortium name="The Broad Institute Genomics Platform"/>
            <consortium name="The Broad Institute Genome Sequencing Center for Infectious Disease"/>
            <person name="Wu L."/>
            <person name="Ma J."/>
        </authorList>
    </citation>
    <scope>NUCLEOTIDE SEQUENCE [LARGE SCALE GENOMIC DNA]</scope>
    <source>
        <strain evidence="6">CCUG 59778</strain>
    </source>
</reference>
<dbReference type="RefSeq" id="WP_378156697.1">
    <property type="nucleotide sequence ID" value="NZ_JBHSEC010000020.1"/>
</dbReference>
<gene>
    <name evidence="5" type="ORF">ACFOZY_14275</name>
</gene>
<evidence type="ECO:0000259" key="4">
    <source>
        <dbReference type="Pfam" id="PF00248"/>
    </source>
</evidence>
<keyword evidence="6" id="KW-1185">Reference proteome</keyword>
<dbReference type="PRINTS" id="PR00069">
    <property type="entry name" value="ALDKETRDTASE"/>
</dbReference>
<dbReference type="PROSITE" id="PS00063">
    <property type="entry name" value="ALDOKETO_REDUCTASE_3"/>
    <property type="match status" value="1"/>
</dbReference>
<comment type="similarity">
    <text evidence="1">Belongs to the aldo/keto reductase family.</text>
</comment>
<accession>A0ABV8XBS7</accession>
<dbReference type="InterPro" id="IPR020471">
    <property type="entry name" value="AKR"/>
</dbReference>
<dbReference type="InterPro" id="IPR023210">
    <property type="entry name" value="NADP_OxRdtase_dom"/>
</dbReference>
<dbReference type="Proteomes" id="UP001595817">
    <property type="component" value="Unassembled WGS sequence"/>
</dbReference>
<evidence type="ECO:0000256" key="3">
    <source>
        <dbReference type="ARBA" id="ARBA00023002"/>
    </source>
</evidence>
<evidence type="ECO:0000256" key="1">
    <source>
        <dbReference type="ARBA" id="ARBA00007905"/>
    </source>
</evidence>
<organism evidence="5 6">
    <name type="scientific">Chungangia koreensis</name>
    <dbReference type="NCBI Taxonomy" id="752657"/>
    <lineage>
        <taxon>Bacteria</taxon>
        <taxon>Bacillati</taxon>
        <taxon>Bacillota</taxon>
        <taxon>Bacilli</taxon>
        <taxon>Lactobacillales</taxon>
        <taxon>Chungangia</taxon>
    </lineage>
</organism>
<keyword evidence="3" id="KW-0560">Oxidoreductase</keyword>
<sequence length="282" mass="32263">MKGEIRLTLLIQSTKKLSNGVEMPRFGLGVYKMTEKEEAFNAMVTAIKSGYQAIDTAAVYQNEEEVGEAVRASGTLRKELFITSKVWNTDQGYDETLRAFETTLNKLKFDYLDLYLTHWPHPEKFVDTYRAIERLYDEKLIRAAGVSNHHQHHLEKLFATANVKPMVNQIELHPNLCQVSLREFCAENDIAVTSWSPLARGRLLDDQTLKGIAEKYGKTTAQVIIRWHLQHDLIVIPKSVTPERIKENANVFDFELTAEDMANIDSLNKNERTGTDPDKMFS</sequence>
<dbReference type="PANTHER" id="PTHR43827">
    <property type="entry name" value="2,5-DIKETO-D-GLUCONIC ACID REDUCTASE"/>
    <property type="match status" value="1"/>
</dbReference>
<dbReference type="Pfam" id="PF00248">
    <property type="entry name" value="Aldo_ket_red"/>
    <property type="match status" value="1"/>
</dbReference>